<dbReference type="Proteomes" id="UP000189004">
    <property type="component" value="Unassembled WGS sequence"/>
</dbReference>
<dbReference type="Proteomes" id="UP000584931">
    <property type="component" value="Unassembled WGS sequence"/>
</dbReference>
<accession>A0A1V3C413</accession>
<feature type="transmembrane region" description="Helical" evidence="1">
    <location>
        <begin position="43"/>
        <end position="62"/>
    </location>
</feature>
<dbReference type="EMBL" id="MCOK01000001">
    <property type="protein sequence ID" value="OOC55266.1"/>
    <property type="molecule type" value="Genomic_DNA"/>
</dbReference>
<keyword evidence="1" id="KW-1133">Transmembrane helix</keyword>
<keyword evidence="1" id="KW-0812">Transmembrane</keyword>
<evidence type="ECO:0000313" key="2">
    <source>
        <dbReference type="EMBL" id="NYH51653.1"/>
    </source>
</evidence>
<dbReference type="EMBL" id="JACCHL010000001">
    <property type="protein sequence ID" value="NYH51653.1"/>
    <property type="molecule type" value="Genomic_DNA"/>
</dbReference>
<feature type="transmembrane region" description="Helical" evidence="1">
    <location>
        <begin position="7"/>
        <end position="31"/>
    </location>
</feature>
<name>A0A1V3C413_9ACTN</name>
<feature type="transmembrane region" description="Helical" evidence="1">
    <location>
        <begin position="97"/>
        <end position="123"/>
    </location>
</feature>
<reference evidence="3" key="1">
    <citation type="submission" date="2016-08" db="EMBL/GenBank/DDBJ databases">
        <authorList>
            <person name="Seilhamer J.J."/>
        </authorList>
    </citation>
    <scope>NUCLEOTIDE SEQUENCE [LARGE SCALE GENOMIC DNA]</scope>
    <source>
        <strain evidence="3">UTMC102</strain>
    </source>
</reference>
<sequence>MSSRPVTVVVAAALEALVGLASVAGGLYSLVTAVSGRALDPTSAIPLAALGLGVGALLVFVARGLWRSESWARTPVFLTQVFLAVVAYYMFTSQQYVYCAVLLGVAVCAAAAVLSPPTTAALFPEEREK</sequence>
<accession>A0A7Y9X9R4</accession>
<reference evidence="4" key="2">
    <citation type="submission" date="2016-08" db="EMBL/GenBank/DDBJ databases">
        <authorList>
            <person name="Tokovenko B."/>
            <person name="Kalinowski J."/>
        </authorList>
    </citation>
    <scope>NUCLEOTIDE SEQUENCE [LARGE SCALE GENOMIC DNA]</scope>
    <source>
        <strain evidence="4">UTMC102</strain>
    </source>
</reference>
<dbReference type="RefSeq" id="WP_077691696.1">
    <property type="nucleotide sequence ID" value="NZ_JACCHL010000001.1"/>
</dbReference>
<dbReference type="OrthoDB" id="3431631at2"/>
<organism evidence="3 4">
    <name type="scientific">Nocardiopsis sinuspersici</name>
    <dbReference type="NCBI Taxonomy" id="501010"/>
    <lineage>
        <taxon>Bacteria</taxon>
        <taxon>Bacillati</taxon>
        <taxon>Actinomycetota</taxon>
        <taxon>Actinomycetes</taxon>
        <taxon>Streptosporangiales</taxon>
        <taxon>Nocardiopsidaceae</taxon>
        <taxon>Nocardiopsis</taxon>
    </lineage>
</organism>
<dbReference type="AlphaFoldDB" id="A0A1V3C413"/>
<evidence type="ECO:0000313" key="4">
    <source>
        <dbReference type="Proteomes" id="UP000189004"/>
    </source>
</evidence>
<keyword evidence="1" id="KW-0472">Membrane</keyword>
<reference evidence="2 5" key="3">
    <citation type="submission" date="2020-07" db="EMBL/GenBank/DDBJ databases">
        <title>Sequencing the genomes of 1000 actinobacteria strains.</title>
        <authorList>
            <person name="Klenk H.-P."/>
        </authorList>
    </citation>
    <scope>NUCLEOTIDE SEQUENCE [LARGE SCALE GENOMIC DNA]</scope>
    <source>
        <strain evidence="2 5">DSM 45278</strain>
    </source>
</reference>
<proteinExistence type="predicted"/>
<gene>
    <name evidence="2" type="ORF">HNR06_001242</name>
    <name evidence="3" type="ORF">NOSIN_16795</name>
</gene>
<comment type="caution">
    <text evidence="3">The sequence shown here is derived from an EMBL/GenBank/DDBJ whole genome shotgun (WGS) entry which is preliminary data.</text>
</comment>
<evidence type="ECO:0000313" key="3">
    <source>
        <dbReference type="EMBL" id="OOC55266.1"/>
    </source>
</evidence>
<evidence type="ECO:0000313" key="5">
    <source>
        <dbReference type="Proteomes" id="UP000584931"/>
    </source>
</evidence>
<dbReference type="STRING" id="501010.NOSIN_16795"/>
<feature type="transmembrane region" description="Helical" evidence="1">
    <location>
        <begin position="74"/>
        <end position="91"/>
    </location>
</feature>
<protein>
    <submittedName>
        <fullName evidence="2">Putative branched-subunit amino acid permease</fullName>
    </submittedName>
</protein>
<evidence type="ECO:0000256" key="1">
    <source>
        <dbReference type="SAM" id="Phobius"/>
    </source>
</evidence>
<keyword evidence="4" id="KW-1185">Reference proteome</keyword>